<reference evidence="3" key="1">
    <citation type="journal article" date="2018" name="Nat. Plants">
        <title>Whole-genome landscape of Medicago truncatula symbiotic genes.</title>
        <authorList>
            <person name="Pecrix Y."/>
            <person name="Staton S.E."/>
            <person name="Sallet E."/>
            <person name="Lelandais-Briere C."/>
            <person name="Moreau S."/>
            <person name="Carrere S."/>
            <person name="Blein T."/>
            <person name="Jardinaud M.F."/>
            <person name="Latrasse D."/>
            <person name="Zouine M."/>
            <person name="Zahm M."/>
            <person name="Kreplak J."/>
            <person name="Mayjonade B."/>
            <person name="Satge C."/>
            <person name="Perez M."/>
            <person name="Cauet S."/>
            <person name="Marande W."/>
            <person name="Chantry-Darmon C."/>
            <person name="Lopez-Roques C."/>
            <person name="Bouchez O."/>
            <person name="Berard A."/>
            <person name="Debelle F."/>
            <person name="Munos S."/>
            <person name="Bendahmane A."/>
            <person name="Berges H."/>
            <person name="Niebel A."/>
            <person name="Buitink J."/>
            <person name="Frugier F."/>
            <person name="Benhamed M."/>
            <person name="Crespi M."/>
            <person name="Gouzy J."/>
            <person name="Gamas P."/>
        </authorList>
    </citation>
    <scope>NUCLEOTIDE SEQUENCE [LARGE SCALE GENOMIC DNA]</scope>
    <source>
        <strain evidence="3">cv. Jemalong A17</strain>
    </source>
</reference>
<evidence type="ECO:0000313" key="3">
    <source>
        <dbReference type="Proteomes" id="UP000265566"/>
    </source>
</evidence>
<dbReference type="EMBL" id="PSQE01000008">
    <property type="protein sequence ID" value="RHN40281.1"/>
    <property type="molecule type" value="Genomic_DNA"/>
</dbReference>
<feature type="region of interest" description="Disordered" evidence="1">
    <location>
        <begin position="49"/>
        <end position="69"/>
    </location>
</feature>
<organism evidence="2 3">
    <name type="scientific">Medicago truncatula</name>
    <name type="common">Barrel medic</name>
    <name type="synonym">Medicago tribuloides</name>
    <dbReference type="NCBI Taxonomy" id="3880"/>
    <lineage>
        <taxon>Eukaryota</taxon>
        <taxon>Viridiplantae</taxon>
        <taxon>Streptophyta</taxon>
        <taxon>Embryophyta</taxon>
        <taxon>Tracheophyta</taxon>
        <taxon>Spermatophyta</taxon>
        <taxon>Magnoliopsida</taxon>
        <taxon>eudicotyledons</taxon>
        <taxon>Gunneridae</taxon>
        <taxon>Pentapetalae</taxon>
        <taxon>rosids</taxon>
        <taxon>fabids</taxon>
        <taxon>Fabales</taxon>
        <taxon>Fabaceae</taxon>
        <taxon>Papilionoideae</taxon>
        <taxon>50 kb inversion clade</taxon>
        <taxon>NPAAA clade</taxon>
        <taxon>Hologalegina</taxon>
        <taxon>IRL clade</taxon>
        <taxon>Trifolieae</taxon>
        <taxon>Medicago</taxon>
    </lineage>
</organism>
<accession>A0A396GJB0</accession>
<gene>
    <name evidence="2" type="ORF">MtrunA17_Chr8g0353061</name>
</gene>
<comment type="caution">
    <text evidence="2">The sequence shown here is derived from an EMBL/GenBank/DDBJ whole genome shotgun (WGS) entry which is preliminary data.</text>
</comment>
<dbReference type="AlphaFoldDB" id="A0A396GJB0"/>
<evidence type="ECO:0000313" key="2">
    <source>
        <dbReference type="EMBL" id="RHN40281.1"/>
    </source>
</evidence>
<proteinExistence type="predicted"/>
<evidence type="ECO:0000256" key="1">
    <source>
        <dbReference type="SAM" id="MobiDB-lite"/>
    </source>
</evidence>
<protein>
    <submittedName>
        <fullName evidence="2">Uncharacterized protein</fullName>
    </submittedName>
</protein>
<name>A0A396GJB0_MEDTR</name>
<dbReference type="Gramene" id="rna46417">
    <property type="protein sequence ID" value="RHN40281.1"/>
    <property type="gene ID" value="gene46417"/>
</dbReference>
<dbReference type="Proteomes" id="UP000265566">
    <property type="component" value="Chromosome 8"/>
</dbReference>
<sequence>MFIFEQIKKNPYSTNILKIIYKFHIYNHKIKPINFSLSPYYCCCFDKKRSQQGNGRRSRNPKIVTRVGL</sequence>